<dbReference type="Proteomes" id="UP000790347">
    <property type="component" value="Unassembled WGS sequence"/>
</dbReference>
<organism evidence="1 2">
    <name type="scientific">Dermatophagoides farinae</name>
    <name type="common">American house dust mite</name>
    <dbReference type="NCBI Taxonomy" id="6954"/>
    <lineage>
        <taxon>Eukaryota</taxon>
        <taxon>Metazoa</taxon>
        <taxon>Ecdysozoa</taxon>
        <taxon>Arthropoda</taxon>
        <taxon>Chelicerata</taxon>
        <taxon>Arachnida</taxon>
        <taxon>Acari</taxon>
        <taxon>Acariformes</taxon>
        <taxon>Sarcoptiformes</taxon>
        <taxon>Astigmata</taxon>
        <taxon>Psoroptidia</taxon>
        <taxon>Analgoidea</taxon>
        <taxon>Pyroglyphidae</taxon>
        <taxon>Dermatophagoidinae</taxon>
        <taxon>Dermatophagoides</taxon>
    </lineage>
</organism>
<proteinExistence type="predicted"/>
<gene>
    <name evidence="1" type="ORF">DERF_011441</name>
</gene>
<reference evidence="1" key="1">
    <citation type="submission" date="2013-05" db="EMBL/GenBank/DDBJ databases">
        <authorList>
            <person name="Yim A.K.Y."/>
            <person name="Chan T.F."/>
            <person name="Ji K.M."/>
            <person name="Liu X.Y."/>
            <person name="Zhou J.W."/>
            <person name="Li R.Q."/>
            <person name="Yang K.Y."/>
            <person name="Li J."/>
            <person name="Li M."/>
            <person name="Law P.T.W."/>
            <person name="Wu Y.L."/>
            <person name="Cai Z.L."/>
            <person name="Qin H."/>
            <person name="Bao Y."/>
            <person name="Leung R.K.K."/>
            <person name="Ng P.K.S."/>
            <person name="Zou J."/>
            <person name="Zhong X.J."/>
            <person name="Ran P.X."/>
            <person name="Zhong N.S."/>
            <person name="Liu Z.G."/>
            <person name="Tsui S.K.W."/>
        </authorList>
    </citation>
    <scope>NUCLEOTIDE SEQUENCE</scope>
    <source>
        <strain evidence="1">Derf</strain>
        <tissue evidence="1">Whole organism</tissue>
    </source>
</reference>
<evidence type="ECO:0000313" key="1">
    <source>
        <dbReference type="EMBL" id="KAH9506724.1"/>
    </source>
</evidence>
<name>A0A922L4T0_DERFA</name>
<keyword evidence="2" id="KW-1185">Reference proteome</keyword>
<accession>A0A922L4T0</accession>
<evidence type="ECO:0000313" key="2">
    <source>
        <dbReference type="Proteomes" id="UP000790347"/>
    </source>
</evidence>
<sequence length="349" mass="40983">MDTLQWLKEINDNDYLEIITIDAVNVIIYDKQMRVIRTSSLITLSNLMEPLSSITRDILRICHYFRIDNHTIISYSIELFDRFFENILDLAISKSFIWLGNESIDLTERVDFGSKLKMLIDSGECFDYLYLIIFGLDIPMNIRDLYGRNDYRTLCIAICVLIASKLHGERSSFSSANIIHLMERINAPAEFCTRNNINSIEVNILNLINFDPNIITLNIFVETLLSITIRYIQTNYPKDYRSINIDHLVKISQLITQNYYISRFEIFCDLFRNEYKMEFQIVVLEHIISLQNLYRDKMLIASGIVSSLFHLKPLETFQHEELLHFLSNMTTIPIDRIGQCRDVLIQRNC</sequence>
<dbReference type="EMBL" id="ASGP02000005">
    <property type="protein sequence ID" value="KAH9506724.1"/>
    <property type="molecule type" value="Genomic_DNA"/>
</dbReference>
<dbReference type="AlphaFoldDB" id="A0A922L4T0"/>
<comment type="caution">
    <text evidence="1">The sequence shown here is derived from an EMBL/GenBank/DDBJ whole genome shotgun (WGS) entry which is preliminary data.</text>
</comment>
<reference evidence="1" key="2">
    <citation type="journal article" date="2022" name="Res Sq">
        <title>Comparative Genomics Reveals Insights into the Divergent Evolution of Astigmatic Mites and Household Pest Adaptations.</title>
        <authorList>
            <person name="Xiong Q."/>
            <person name="Wan A.T.-Y."/>
            <person name="Liu X.-Y."/>
            <person name="Fung C.S.-H."/>
            <person name="Xiao X."/>
            <person name="Malainual N."/>
            <person name="Hou J."/>
            <person name="Wang L."/>
            <person name="Wang M."/>
            <person name="Yang K."/>
            <person name="Cui Y."/>
            <person name="Leung E."/>
            <person name="Nong W."/>
            <person name="Shin S.-K."/>
            <person name="Au S."/>
            <person name="Jeong K.Y."/>
            <person name="Chew F.T."/>
            <person name="Hui J."/>
            <person name="Leung T.F."/>
            <person name="Tungtrongchitr A."/>
            <person name="Zhong N."/>
            <person name="Liu Z."/>
            <person name="Tsui S."/>
        </authorList>
    </citation>
    <scope>NUCLEOTIDE SEQUENCE</scope>
    <source>
        <strain evidence="1">Derf</strain>
        <tissue evidence="1">Whole organism</tissue>
    </source>
</reference>
<protein>
    <submittedName>
        <fullName evidence="1">Uncharacterized protein</fullName>
    </submittedName>
</protein>